<dbReference type="AlphaFoldDB" id="A0A8S1D528"/>
<dbReference type="GO" id="GO:0003700">
    <property type="term" value="F:DNA-binding transcription factor activity"/>
    <property type="evidence" value="ECO:0007669"/>
    <property type="project" value="InterPro"/>
</dbReference>
<dbReference type="PANTHER" id="PTHR10015:SF465">
    <property type="entry name" value="HSF-TYPE DNA-BINDING DOMAIN-CONTAINING PROTEIN"/>
    <property type="match status" value="1"/>
</dbReference>
<accession>A0A8S1D528</accession>
<evidence type="ECO:0000313" key="9">
    <source>
        <dbReference type="Proteomes" id="UP000494165"/>
    </source>
</evidence>
<evidence type="ECO:0000256" key="1">
    <source>
        <dbReference type="ARBA" id="ARBA00004123"/>
    </source>
</evidence>
<feature type="compositionally biased region" description="Polar residues" evidence="6">
    <location>
        <begin position="163"/>
        <end position="175"/>
    </location>
</feature>
<dbReference type="GO" id="GO:0005634">
    <property type="term" value="C:nucleus"/>
    <property type="evidence" value="ECO:0007669"/>
    <property type="project" value="UniProtKB-SubCell"/>
</dbReference>
<evidence type="ECO:0000313" key="8">
    <source>
        <dbReference type="EMBL" id="CAB3376014.1"/>
    </source>
</evidence>
<organism evidence="8 9">
    <name type="scientific">Cloeon dipterum</name>
    <dbReference type="NCBI Taxonomy" id="197152"/>
    <lineage>
        <taxon>Eukaryota</taxon>
        <taxon>Metazoa</taxon>
        <taxon>Ecdysozoa</taxon>
        <taxon>Arthropoda</taxon>
        <taxon>Hexapoda</taxon>
        <taxon>Insecta</taxon>
        <taxon>Pterygota</taxon>
        <taxon>Palaeoptera</taxon>
        <taxon>Ephemeroptera</taxon>
        <taxon>Pisciforma</taxon>
        <taxon>Baetidae</taxon>
        <taxon>Cloeon</taxon>
    </lineage>
</organism>
<keyword evidence="3" id="KW-0238">DNA-binding</keyword>
<dbReference type="SUPFAM" id="SSF46785">
    <property type="entry name" value="Winged helix' DNA-binding domain"/>
    <property type="match status" value="1"/>
</dbReference>
<dbReference type="GO" id="GO:0043565">
    <property type="term" value="F:sequence-specific DNA binding"/>
    <property type="evidence" value="ECO:0007669"/>
    <property type="project" value="InterPro"/>
</dbReference>
<keyword evidence="9" id="KW-1185">Reference proteome</keyword>
<name>A0A8S1D528_9INSE</name>
<sequence>MPNRTFPYKLWKLIHSSEKNGLEWSPNGKDVVMEKKLFMKKCLGQPNKFKTKKLLSITKQFNVYGFKQLQHGQMDLYIIYTSPYFRRGQFELLSKFTRRIAPPGSTNRRGKKEKRRKAYECHRTVLGDISNVPVKTRAQPARNATKVRSVAALLDTATSSSSEQSENIRVSSSHNSSKDENWPPQTPSAQLRQQINTATASFVEEARDNFKSVLQDNVMKVLQLPTGLTSSSQSSESSFNLDVSNKPVKFPFPPRRDPQRVMLNGNCPPSPVYVQFNPNAFIASPWNHYLELSFDAVPFKHNISLSEIVEML</sequence>
<keyword evidence="4" id="KW-0539">Nucleus</keyword>
<dbReference type="EMBL" id="CADEPI010000122">
    <property type="protein sequence ID" value="CAB3376014.1"/>
    <property type="molecule type" value="Genomic_DNA"/>
</dbReference>
<dbReference type="Proteomes" id="UP000494165">
    <property type="component" value="Unassembled WGS sequence"/>
</dbReference>
<evidence type="ECO:0000259" key="7">
    <source>
        <dbReference type="SMART" id="SM00415"/>
    </source>
</evidence>
<comment type="subcellular location">
    <subcellularLocation>
        <location evidence="1">Nucleus</location>
    </subcellularLocation>
</comment>
<evidence type="ECO:0000256" key="3">
    <source>
        <dbReference type="ARBA" id="ARBA00023125"/>
    </source>
</evidence>
<gene>
    <name evidence="8" type="ORF">CLODIP_2_CD14163</name>
</gene>
<evidence type="ECO:0000256" key="5">
    <source>
        <dbReference type="RuleBase" id="RU004020"/>
    </source>
</evidence>
<comment type="similarity">
    <text evidence="2 5">Belongs to the HSF family.</text>
</comment>
<evidence type="ECO:0000256" key="6">
    <source>
        <dbReference type="SAM" id="MobiDB-lite"/>
    </source>
</evidence>
<dbReference type="Pfam" id="PF00447">
    <property type="entry name" value="HSF_DNA-bind"/>
    <property type="match status" value="1"/>
</dbReference>
<dbReference type="SMART" id="SM00415">
    <property type="entry name" value="HSF"/>
    <property type="match status" value="1"/>
</dbReference>
<evidence type="ECO:0000256" key="2">
    <source>
        <dbReference type="ARBA" id="ARBA00006403"/>
    </source>
</evidence>
<dbReference type="Gene3D" id="1.10.10.10">
    <property type="entry name" value="Winged helix-like DNA-binding domain superfamily/Winged helix DNA-binding domain"/>
    <property type="match status" value="1"/>
</dbReference>
<dbReference type="OrthoDB" id="6418155at2759"/>
<feature type="region of interest" description="Disordered" evidence="6">
    <location>
        <begin position="156"/>
        <end position="192"/>
    </location>
</feature>
<dbReference type="InterPro" id="IPR000232">
    <property type="entry name" value="HSF_DNA-bd"/>
</dbReference>
<comment type="caution">
    <text evidence="8">The sequence shown here is derived from an EMBL/GenBank/DDBJ whole genome shotgun (WGS) entry which is preliminary data.</text>
</comment>
<reference evidence="8 9" key="1">
    <citation type="submission" date="2020-04" db="EMBL/GenBank/DDBJ databases">
        <authorList>
            <person name="Alioto T."/>
            <person name="Alioto T."/>
            <person name="Gomez Garrido J."/>
        </authorList>
    </citation>
    <scope>NUCLEOTIDE SEQUENCE [LARGE SCALE GENOMIC DNA]</scope>
</reference>
<protein>
    <recommendedName>
        <fullName evidence="7">HSF-type DNA-binding domain-containing protein</fullName>
    </recommendedName>
</protein>
<evidence type="ECO:0000256" key="4">
    <source>
        <dbReference type="ARBA" id="ARBA00023242"/>
    </source>
</evidence>
<proteinExistence type="inferred from homology"/>
<dbReference type="InterPro" id="IPR036388">
    <property type="entry name" value="WH-like_DNA-bd_sf"/>
</dbReference>
<dbReference type="InterPro" id="IPR036390">
    <property type="entry name" value="WH_DNA-bd_sf"/>
</dbReference>
<feature type="domain" description="HSF-type DNA-binding" evidence="7">
    <location>
        <begin position="2"/>
        <end position="99"/>
    </location>
</feature>
<dbReference type="PANTHER" id="PTHR10015">
    <property type="entry name" value="HEAT SHOCK TRANSCRIPTION FACTOR"/>
    <property type="match status" value="1"/>
</dbReference>